<keyword evidence="2" id="KW-0732">Signal</keyword>
<name>A0A517P9N7_9PLAN</name>
<feature type="signal peptide" evidence="2">
    <location>
        <begin position="1"/>
        <end position="36"/>
    </location>
</feature>
<evidence type="ECO:0000313" key="3">
    <source>
        <dbReference type="EMBL" id="QDT16088.1"/>
    </source>
</evidence>
<dbReference type="Proteomes" id="UP000318741">
    <property type="component" value="Chromosome"/>
</dbReference>
<evidence type="ECO:0000313" key="4">
    <source>
        <dbReference type="Proteomes" id="UP000318741"/>
    </source>
</evidence>
<dbReference type="KEGG" id="acaf:CA12_21860"/>
<dbReference type="RefSeq" id="WP_145358963.1">
    <property type="nucleotide sequence ID" value="NZ_CP036265.1"/>
</dbReference>
<reference evidence="3 4" key="1">
    <citation type="submission" date="2019-02" db="EMBL/GenBank/DDBJ databases">
        <title>Deep-cultivation of Planctomycetes and their phenomic and genomic characterization uncovers novel biology.</title>
        <authorList>
            <person name="Wiegand S."/>
            <person name="Jogler M."/>
            <person name="Boedeker C."/>
            <person name="Pinto D."/>
            <person name="Vollmers J."/>
            <person name="Rivas-Marin E."/>
            <person name="Kohn T."/>
            <person name="Peeters S.H."/>
            <person name="Heuer A."/>
            <person name="Rast P."/>
            <person name="Oberbeckmann S."/>
            <person name="Bunk B."/>
            <person name="Jeske O."/>
            <person name="Meyerdierks A."/>
            <person name="Storesund J.E."/>
            <person name="Kallscheuer N."/>
            <person name="Luecker S."/>
            <person name="Lage O.M."/>
            <person name="Pohl T."/>
            <person name="Merkel B.J."/>
            <person name="Hornburger P."/>
            <person name="Mueller R.-W."/>
            <person name="Bruemmer F."/>
            <person name="Labrenz M."/>
            <person name="Spormann A.M."/>
            <person name="Op den Camp H."/>
            <person name="Overmann J."/>
            <person name="Amann R."/>
            <person name="Jetten M.S.M."/>
            <person name="Mascher T."/>
            <person name="Medema M.H."/>
            <person name="Devos D.P."/>
            <person name="Kaster A.-K."/>
            <person name="Ovreas L."/>
            <person name="Rohde M."/>
            <person name="Galperin M.Y."/>
            <person name="Jogler C."/>
        </authorList>
    </citation>
    <scope>NUCLEOTIDE SEQUENCE [LARGE SCALE GENOMIC DNA]</scope>
    <source>
        <strain evidence="3 4">CA12</strain>
    </source>
</reference>
<dbReference type="OrthoDB" id="271268at2"/>
<feature type="region of interest" description="Disordered" evidence="1">
    <location>
        <begin position="107"/>
        <end position="126"/>
    </location>
</feature>
<sequence length="313" mass="33087" precursor="true">MVCRFAPTLFRPTGLALLTGLAVVAAGATSAPSALAQGGRESGGFDSTLPSIATGAEIRSQADLWVMQVDFKPMRLAALPVTDPDTGETARELVWYLVWRATNRPLQSPEKNTARTPQNRLDPPPAAPPFVPEFVLIAEDGGATQYRDVILPGALPVIENRELRGAFADVKLNTTVSASGDLPAGVAADAPPGEGAVYGVATWKGVDPTTDRFTVLLNGFSNGYRIVDGPDGQPVTERRTGVLKFWRPGDEIDEVETEFRLGVDPRGDVPSAAGVPHWEYLPDEAVDADGEGDVSPEAVEGVRAEAVGGFGEN</sequence>
<keyword evidence="4" id="KW-1185">Reference proteome</keyword>
<evidence type="ECO:0000256" key="2">
    <source>
        <dbReference type="SAM" id="SignalP"/>
    </source>
</evidence>
<organism evidence="3 4">
    <name type="scientific">Alienimonas californiensis</name>
    <dbReference type="NCBI Taxonomy" id="2527989"/>
    <lineage>
        <taxon>Bacteria</taxon>
        <taxon>Pseudomonadati</taxon>
        <taxon>Planctomycetota</taxon>
        <taxon>Planctomycetia</taxon>
        <taxon>Planctomycetales</taxon>
        <taxon>Planctomycetaceae</taxon>
        <taxon>Alienimonas</taxon>
    </lineage>
</organism>
<feature type="compositionally biased region" description="Polar residues" evidence="1">
    <location>
        <begin position="107"/>
        <end position="119"/>
    </location>
</feature>
<feature type="chain" id="PRO_5022113346" evidence="2">
    <location>
        <begin position="37"/>
        <end position="313"/>
    </location>
</feature>
<accession>A0A517P9N7</accession>
<dbReference type="EMBL" id="CP036265">
    <property type="protein sequence ID" value="QDT16088.1"/>
    <property type="molecule type" value="Genomic_DNA"/>
</dbReference>
<protein>
    <submittedName>
        <fullName evidence="3">Uncharacterized protein</fullName>
    </submittedName>
</protein>
<dbReference type="AlphaFoldDB" id="A0A517P9N7"/>
<gene>
    <name evidence="3" type="ORF">CA12_21860</name>
</gene>
<proteinExistence type="predicted"/>
<evidence type="ECO:0000256" key="1">
    <source>
        <dbReference type="SAM" id="MobiDB-lite"/>
    </source>
</evidence>